<dbReference type="PANTHER" id="PTHR36191">
    <property type="entry name" value="ENDO/EXONUCLEASE/PHOSPHATASE DOMAIN-CONTAINING PROTEIN-RELATED"/>
    <property type="match status" value="1"/>
</dbReference>
<dbReference type="Gene3D" id="3.60.10.10">
    <property type="entry name" value="Endonuclease/exonuclease/phosphatase"/>
    <property type="match status" value="1"/>
</dbReference>
<sequence length="579" mass="65239">MKLVCSWILVFTLLYGCLAKENTQESSNTEDEKLDIKPRAYYPPSECRSYTMLHGADRAMANTAQNALRCDKNEFPGNLWYRFTGQAGNAMPTSCVLEKRCGTHAPGWMVGAHPTLAQGMVTRKVCYHWTKNCCRWSNYIKVRNCGAFYVYQLPKTPVCWLRYCGNGIPQPPECRSYTMLHGADRAMANTAQNALRCDKNEFPGNLWYRFTGQAGNAMPTSCVLEKRCGTHAPGWMVGAHPTLAQGMVTRKVCYHWTKNCCRWSNYIKVRNCGAFYVYQLPKTPVCWLRYCGNGIPQPPDKLRAVIASTSFHQKTSTKVKELNGPLKCVMFCKLFHRACFALALIALAGDIESNPGYLALNDIKNTRGLKIAHLNIRSLINKTDSLRLEGIDSRTIDVLTLSETWLDSQTADAEINLPGFVCARRDRSGTKEGYGGVATFVRDDLAFRLRNDINTGECRRYTVFNSFDRAIGNTAQNSLKCDQRDLPGNLWYRFLGAAGNAMPTSCVPVRRCGTHAPGWMVGSHPSLRYSLVTRKVCYHWSGSCCRWSNNIKVRNCGGFYVYQLPKTPVCMLRYCGRGY</sequence>
<keyword evidence="1 3" id="KW-0732">Signal</keyword>
<dbReference type="AlphaFoldDB" id="A7RPI3"/>
<name>A7RPI3_NEMVE</name>
<protein>
    <recommendedName>
        <fullName evidence="4">UMOD/GP2/OIT3-like D8C domain-containing protein</fullName>
    </recommendedName>
</protein>
<keyword evidence="2" id="KW-1015">Disulfide bond</keyword>
<dbReference type="eggNOG" id="ENOG502S9G5">
    <property type="taxonomic scope" value="Eukaryota"/>
</dbReference>
<feature type="domain" description="UMOD/GP2/OIT3-like D8C" evidence="4">
    <location>
        <begin position="496"/>
        <end position="575"/>
    </location>
</feature>
<dbReference type="PANTHER" id="PTHR36191:SF4">
    <property type="entry name" value="VWFD DOMAIN-CONTAINING PROTEIN"/>
    <property type="match status" value="1"/>
</dbReference>
<proteinExistence type="predicted"/>
<dbReference type="InterPro" id="IPR036691">
    <property type="entry name" value="Endo/exonu/phosph_ase_sf"/>
</dbReference>
<dbReference type="InterPro" id="IPR057774">
    <property type="entry name" value="D8C_UMOD/GP2/OIT3-like"/>
</dbReference>
<feature type="signal peptide" evidence="3">
    <location>
        <begin position="1"/>
        <end position="19"/>
    </location>
</feature>
<keyword evidence="6" id="KW-1185">Reference proteome</keyword>
<evidence type="ECO:0000256" key="3">
    <source>
        <dbReference type="SAM" id="SignalP"/>
    </source>
</evidence>
<evidence type="ECO:0000313" key="6">
    <source>
        <dbReference type="Proteomes" id="UP000001593"/>
    </source>
</evidence>
<feature type="domain" description="UMOD/GP2/OIT3-like D8C" evidence="4">
    <location>
        <begin position="88"/>
        <end position="164"/>
    </location>
</feature>
<reference evidence="5 6" key="1">
    <citation type="journal article" date="2007" name="Science">
        <title>Sea anemone genome reveals ancestral eumetazoan gene repertoire and genomic organization.</title>
        <authorList>
            <person name="Putnam N.H."/>
            <person name="Srivastava M."/>
            <person name="Hellsten U."/>
            <person name="Dirks B."/>
            <person name="Chapman J."/>
            <person name="Salamov A."/>
            <person name="Terry A."/>
            <person name="Shapiro H."/>
            <person name="Lindquist E."/>
            <person name="Kapitonov V.V."/>
            <person name="Jurka J."/>
            <person name="Genikhovich G."/>
            <person name="Grigoriev I.V."/>
            <person name="Lucas S.M."/>
            <person name="Steele R.E."/>
            <person name="Finnerty J.R."/>
            <person name="Technau U."/>
            <person name="Martindale M.Q."/>
            <person name="Rokhsar D.S."/>
        </authorList>
    </citation>
    <scope>NUCLEOTIDE SEQUENCE [LARGE SCALE GENOMIC DNA]</scope>
    <source>
        <strain evidence="6">CH2 X CH6</strain>
    </source>
</reference>
<evidence type="ECO:0000313" key="5">
    <source>
        <dbReference type="EMBL" id="EDO46515.1"/>
    </source>
</evidence>
<dbReference type="InParanoid" id="A7RPI3"/>
<gene>
    <name evidence="5" type="ORF">NEMVEDRAFT_v1g239785</name>
</gene>
<dbReference type="Pfam" id="PF23283">
    <property type="entry name" value="D8C_UMOD"/>
    <property type="match status" value="3"/>
</dbReference>
<feature type="chain" id="PRO_5002714418" description="UMOD/GP2/OIT3-like D8C domain-containing protein" evidence="3">
    <location>
        <begin position="20"/>
        <end position="579"/>
    </location>
</feature>
<accession>A7RPI3</accession>
<dbReference type="PhylomeDB" id="A7RPI3"/>
<organism evidence="5 6">
    <name type="scientific">Nematostella vectensis</name>
    <name type="common">Starlet sea anemone</name>
    <dbReference type="NCBI Taxonomy" id="45351"/>
    <lineage>
        <taxon>Eukaryota</taxon>
        <taxon>Metazoa</taxon>
        <taxon>Cnidaria</taxon>
        <taxon>Anthozoa</taxon>
        <taxon>Hexacorallia</taxon>
        <taxon>Actiniaria</taxon>
        <taxon>Edwardsiidae</taxon>
        <taxon>Nematostella</taxon>
    </lineage>
</organism>
<evidence type="ECO:0000256" key="2">
    <source>
        <dbReference type="ARBA" id="ARBA00023157"/>
    </source>
</evidence>
<dbReference type="EMBL" id="DS469526">
    <property type="protein sequence ID" value="EDO46515.1"/>
    <property type="molecule type" value="Genomic_DNA"/>
</dbReference>
<dbReference type="Proteomes" id="UP000001593">
    <property type="component" value="Unassembled WGS sequence"/>
</dbReference>
<dbReference type="PROSITE" id="PS51257">
    <property type="entry name" value="PROKAR_LIPOPROTEIN"/>
    <property type="match status" value="1"/>
</dbReference>
<dbReference type="HOGENOM" id="CLU_471185_0_0_1"/>
<dbReference type="SUPFAM" id="SSF56219">
    <property type="entry name" value="DNase I-like"/>
    <property type="match status" value="1"/>
</dbReference>
<evidence type="ECO:0000259" key="4">
    <source>
        <dbReference type="Pfam" id="PF23283"/>
    </source>
</evidence>
<feature type="domain" description="UMOD/GP2/OIT3-like D8C" evidence="4">
    <location>
        <begin position="215"/>
        <end position="291"/>
    </location>
</feature>
<evidence type="ECO:0000256" key="1">
    <source>
        <dbReference type="ARBA" id="ARBA00022729"/>
    </source>
</evidence>
<dbReference type="STRING" id="45351.A7RPI3"/>